<dbReference type="PIRSF" id="PIRSF005651">
    <property type="entry name" value="HflC"/>
    <property type="match status" value="1"/>
</dbReference>
<proteinExistence type="inferred from homology"/>
<feature type="domain" description="Band 7" evidence="7">
    <location>
        <begin position="20"/>
        <end position="184"/>
    </location>
</feature>
<name>A0A6P1T134_9RHOB</name>
<evidence type="ECO:0000256" key="2">
    <source>
        <dbReference type="ARBA" id="ARBA00007862"/>
    </source>
</evidence>
<evidence type="ECO:0000256" key="4">
    <source>
        <dbReference type="ARBA" id="ARBA00022989"/>
    </source>
</evidence>
<dbReference type="GO" id="GO:0016020">
    <property type="term" value="C:membrane"/>
    <property type="evidence" value="ECO:0007669"/>
    <property type="project" value="UniProtKB-SubCell"/>
</dbReference>
<dbReference type="PANTHER" id="PTHR42911:SF1">
    <property type="entry name" value="MODULATOR OF FTSH PROTEASE HFLC"/>
    <property type="match status" value="1"/>
</dbReference>
<evidence type="ECO:0000256" key="1">
    <source>
        <dbReference type="ARBA" id="ARBA00004167"/>
    </source>
</evidence>
<keyword evidence="3" id="KW-0812">Transmembrane</keyword>
<dbReference type="CDD" id="cd03405">
    <property type="entry name" value="SPFH_HflC"/>
    <property type="match status" value="1"/>
</dbReference>
<keyword evidence="5" id="KW-0472">Membrane</keyword>
<dbReference type="Gene3D" id="3.30.479.30">
    <property type="entry name" value="Band 7 domain"/>
    <property type="match status" value="1"/>
</dbReference>
<gene>
    <name evidence="8" type="ORF">GO499_07220</name>
</gene>
<keyword evidence="9" id="KW-1185">Reference proteome</keyword>
<evidence type="ECO:0000256" key="3">
    <source>
        <dbReference type="ARBA" id="ARBA00022692"/>
    </source>
</evidence>
<evidence type="ECO:0000259" key="7">
    <source>
        <dbReference type="SMART" id="SM00244"/>
    </source>
</evidence>
<dbReference type="EMBL" id="CP046620">
    <property type="protein sequence ID" value="QHQ34999.1"/>
    <property type="molecule type" value="Genomic_DNA"/>
</dbReference>
<reference evidence="8 9" key="1">
    <citation type="submission" date="2019-12" db="EMBL/GenBank/DDBJ databases">
        <title>Complete genome sequence of Algicella marina strain 9Alg 56(T) isolated from the red alga Tichocarpus crinitus.</title>
        <authorList>
            <person name="Kim S.-G."/>
            <person name="Nedashkovskaya O.I."/>
        </authorList>
    </citation>
    <scope>NUCLEOTIDE SEQUENCE [LARGE SCALE GENOMIC DNA]</scope>
    <source>
        <strain evidence="8 9">9Alg 56</strain>
    </source>
</reference>
<evidence type="ECO:0000313" key="9">
    <source>
        <dbReference type="Proteomes" id="UP000464495"/>
    </source>
</evidence>
<dbReference type="InterPro" id="IPR036013">
    <property type="entry name" value="Band_7/SPFH_dom_sf"/>
</dbReference>
<evidence type="ECO:0000256" key="5">
    <source>
        <dbReference type="ARBA" id="ARBA00023136"/>
    </source>
</evidence>
<dbReference type="AlphaFoldDB" id="A0A6P1T134"/>
<comment type="similarity">
    <text evidence="2 6">Belongs to the band 7/mec-2 family. HflC subfamily.</text>
</comment>
<comment type="function">
    <text evidence="6">HflC and HflK could regulate a protease.</text>
</comment>
<keyword evidence="4" id="KW-1133">Transmembrane helix</keyword>
<dbReference type="KEGG" id="amaq:GO499_07220"/>
<dbReference type="SMART" id="SM00244">
    <property type="entry name" value="PHB"/>
    <property type="match status" value="1"/>
</dbReference>
<dbReference type="RefSeq" id="WP_161861564.1">
    <property type="nucleotide sequence ID" value="NZ_CP046620.1"/>
</dbReference>
<dbReference type="InterPro" id="IPR010200">
    <property type="entry name" value="HflC"/>
</dbReference>
<dbReference type="InterPro" id="IPR001107">
    <property type="entry name" value="Band_7"/>
</dbReference>
<dbReference type="PANTHER" id="PTHR42911">
    <property type="entry name" value="MODULATOR OF FTSH PROTEASE HFLC"/>
    <property type="match status" value="1"/>
</dbReference>
<organism evidence="8 9">
    <name type="scientific">Algicella marina</name>
    <dbReference type="NCBI Taxonomy" id="2683284"/>
    <lineage>
        <taxon>Bacteria</taxon>
        <taxon>Pseudomonadati</taxon>
        <taxon>Pseudomonadota</taxon>
        <taxon>Alphaproteobacteria</taxon>
        <taxon>Rhodobacterales</taxon>
        <taxon>Paracoccaceae</taxon>
        <taxon>Algicella</taxon>
    </lineage>
</organism>
<evidence type="ECO:0000256" key="6">
    <source>
        <dbReference type="PIRNR" id="PIRNR005651"/>
    </source>
</evidence>
<accession>A0A6P1T134</accession>
<dbReference type="SUPFAM" id="SSF117892">
    <property type="entry name" value="Band 7/SPFH domain"/>
    <property type="match status" value="1"/>
</dbReference>
<sequence>MSRVTILIIVVFAALVTVLSSVFIVDEREKVLVLQFGQIRDVKQDPGLAFKVPFIQSVVRYDDRIQSLDTPEQEVTPLDDRRLKVDAFARWRIADVVQFRQAVGGGDMGIAESRLSTILTSQIREVLGSVSSNTILSADRVALMNRIRDAAIVRARSLGVEVIDVRIKRTELPEQNLEATFQRMTAERAREAADERARGREAAQRVEAQANRTAVELVSEAQRDSEVIRGEADAQRNAIFAEAFGRDPEFFAFYRSLTAYERSLKGQNSTMVISPNSEFFDYLKSDRAQPSSRDN</sequence>
<dbReference type="Proteomes" id="UP000464495">
    <property type="component" value="Chromosome"/>
</dbReference>
<comment type="subcellular location">
    <subcellularLocation>
        <location evidence="1">Membrane</location>
        <topology evidence="1">Single-pass membrane protein</topology>
    </subcellularLocation>
</comment>
<keyword evidence="8" id="KW-0645">Protease</keyword>
<evidence type="ECO:0000313" key="8">
    <source>
        <dbReference type="EMBL" id="QHQ34999.1"/>
    </source>
</evidence>
<dbReference type="GO" id="GO:0006508">
    <property type="term" value="P:proteolysis"/>
    <property type="evidence" value="ECO:0007669"/>
    <property type="project" value="UniProtKB-KW"/>
</dbReference>
<dbReference type="GO" id="GO:0008233">
    <property type="term" value="F:peptidase activity"/>
    <property type="evidence" value="ECO:0007669"/>
    <property type="project" value="UniProtKB-KW"/>
</dbReference>
<dbReference type="Pfam" id="PF01145">
    <property type="entry name" value="Band_7"/>
    <property type="match status" value="1"/>
</dbReference>
<protein>
    <recommendedName>
        <fullName evidence="6">Protein HflC</fullName>
    </recommendedName>
</protein>
<keyword evidence="8" id="KW-0378">Hydrolase</keyword>